<dbReference type="Gene3D" id="2.60.40.10">
    <property type="entry name" value="Immunoglobulins"/>
    <property type="match status" value="2"/>
</dbReference>
<dbReference type="Proteomes" id="UP000549775">
    <property type="component" value="Unassembled WGS sequence"/>
</dbReference>
<dbReference type="OrthoDB" id="8741746at2759"/>
<dbReference type="InterPro" id="IPR015631">
    <property type="entry name" value="CD2/SLAM_rcpt"/>
</dbReference>
<keyword evidence="3" id="KW-0472">Membrane</keyword>
<dbReference type="GO" id="GO:0016020">
    <property type="term" value="C:membrane"/>
    <property type="evidence" value="ECO:0007669"/>
    <property type="project" value="UniProtKB-SubCell"/>
</dbReference>
<feature type="domain" description="Ig-like" evidence="5">
    <location>
        <begin position="117"/>
        <end position="192"/>
    </location>
</feature>
<comment type="subcellular location">
    <subcellularLocation>
        <location evidence="1">Membrane</location>
    </subcellularLocation>
</comment>
<evidence type="ECO:0000259" key="5">
    <source>
        <dbReference type="PROSITE" id="PS50835"/>
    </source>
</evidence>
<evidence type="ECO:0000256" key="3">
    <source>
        <dbReference type="ARBA" id="ARBA00023136"/>
    </source>
</evidence>
<evidence type="ECO:0000313" key="6">
    <source>
        <dbReference type="EMBL" id="NWZ74651.1"/>
    </source>
</evidence>
<dbReference type="AlphaFoldDB" id="A0A7K7Q661"/>
<dbReference type="InterPro" id="IPR007110">
    <property type="entry name" value="Ig-like_dom"/>
</dbReference>
<organism evidence="6 7">
    <name type="scientific">Acrocephalus arundinaceus</name>
    <name type="common">Great reed-warbler</name>
    <dbReference type="NCBI Taxonomy" id="39621"/>
    <lineage>
        <taxon>Eukaryota</taxon>
        <taxon>Metazoa</taxon>
        <taxon>Chordata</taxon>
        <taxon>Craniata</taxon>
        <taxon>Vertebrata</taxon>
        <taxon>Euteleostomi</taxon>
        <taxon>Archelosauria</taxon>
        <taxon>Archosauria</taxon>
        <taxon>Dinosauria</taxon>
        <taxon>Saurischia</taxon>
        <taxon>Theropoda</taxon>
        <taxon>Coelurosauria</taxon>
        <taxon>Aves</taxon>
        <taxon>Neognathae</taxon>
        <taxon>Neoaves</taxon>
        <taxon>Telluraves</taxon>
        <taxon>Australaves</taxon>
        <taxon>Passeriformes</taxon>
        <taxon>Sylvioidea</taxon>
        <taxon>Sylviidae</taxon>
        <taxon>Acrocephalinae</taxon>
        <taxon>Acrocephalus</taxon>
    </lineage>
</organism>
<feature type="non-terminal residue" evidence="6">
    <location>
        <position position="1"/>
    </location>
</feature>
<evidence type="ECO:0000256" key="2">
    <source>
        <dbReference type="ARBA" id="ARBA00022729"/>
    </source>
</evidence>
<dbReference type="InterPro" id="IPR013783">
    <property type="entry name" value="Ig-like_fold"/>
</dbReference>
<reference evidence="6 7" key="1">
    <citation type="submission" date="2019-09" db="EMBL/GenBank/DDBJ databases">
        <title>Bird 10,000 Genomes (B10K) Project - Family phase.</title>
        <authorList>
            <person name="Zhang G."/>
        </authorList>
    </citation>
    <scope>NUCLEOTIDE SEQUENCE [LARGE SCALE GENOMIC DNA]</scope>
    <source>
        <strain evidence="6">OUT-0054</strain>
        <tissue evidence="6">Blood</tissue>
    </source>
</reference>
<name>A0A7K7Q661_ACRAR</name>
<dbReference type="PANTHER" id="PTHR12080">
    <property type="entry name" value="SIGNALING LYMPHOCYTIC ACTIVATION MOLECULE"/>
    <property type="match status" value="1"/>
</dbReference>
<evidence type="ECO:0000256" key="1">
    <source>
        <dbReference type="ARBA" id="ARBA00004370"/>
    </source>
</evidence>
<evidence type="ECO:0000256" key="4">
    <source>
        <dbReference type="ARBA" id="ARBA00023180"/>
    </source>
</evidence>
<dbReference type="InterPro" id="IPR036179">
    <property type="entry name" value="Ig-like_dom_sf"/>
</dbReference>
<keyword evidence="4" id="KW-0325">Glycoprotein</keyword>
<dbReference type="PANTHER" id="PTHR12080:SF55">
    <property type="entry name" value="LYMPHOCYTE FUNCTION-ASSOCIATED ANTIGEN 3"/>
    <property type="match status" value="1"/>
</dbReference>
<evidence type="ECO:0000313" key="7">
    <source>
        <dbReference type="Proteomes" id="UP000549775"/>
    </source>
</evidence>
<gene>
    <name evidence="6" type="primary">Slamf7_2</name>
    <name evidence="6" type="ORF">ACRARU_R15258</name>
</gene>
<feature type="non-terminal residue" evidence="6">
    <location>
        <position position="202"/>
    </location>
</feature>
<keyword evidence="2" id="KW-0732">Signal</keyword>
<proteinExistence type="predicted"/>
<dbReference type="SUPFAM" id="SSF48726">
    <property type="entry name" value="Immunoglobulin"/>
    <property type="match status" value="1"/>
</dbReference>
<dbReference type="EMBL" id="VZST01028055">
    <property type="protein sequence ID" value="NWZ74651.1"/>
    <property type="molecule type" value="Genomic_DNA"/>
</dbReference>
<sequence length="202" mass="21896">HPVFSPHFLSPASAGDTTEVIGAVGGAVTFRGHNTATEGNQALWSFGNEPIVTVEFGDPLQPVFSKDKFKTRFAVSEEGRALTISQLRMEDAGTYSVTINGEISTFTLLVYRELAEPSVTCEAQNCSGRNCLLALCCSVPSTGFGNVSYTWRVRDWLWKRQSMLLLVRKSSLDDLEPVTCTARNAVSSRNVTVTTPGVLCPG</sequence>
<protein>
    <submittedName>
        <fullName evidence="6">SLAF7 protein</fullName>
    </submittedName>
</protein>
<comment type="caution">
    <text evidence="6">The sequence shown here is derived from an EMBL/GenBank/DDBJ whole genome shotgun (WGS) entry which is preliminary data.</text>
</comment>
<accession>A0A7K7Q661</accession>
<keyword evidence="7" id="KW-1185">Reference proteome</keyword>
<dbReference type="PROSITE" id="PS50835">
    <property type="entry name" value="IG_LIKE"/>
    <property type="match status" value="1"/>
</dbReference>